<dbReference type="Proteomes" id="UP001381693">
    <property type="component" value="Unassembled WGS sequence"/>
</dbReference>
<comment type="subcellular location">
    <subcellularLocation>
        <location evidence="2">Cell membrane</location>
    </subcellularLocation>
    <subcellularLocation>
        <location evidence="1">Membrane</location>
        <topology evidence="1">Single-pass membrane protein</topology>
    </subcellularLocation>
</comment>
<evidence type="ECO:0000256" key="2">
    <source>
        <dbReference type="ARBA" id="ARBA00004236"/>
    </source>
</evidence>
<dbReference type="Gene3D" id="2.180.10.10">
    <property type="entry name" value="RHS repeat-associated core"/>
    <property type="match status" value="1"/>
</dbReference>
<protein>
    <submittedName>
        <fullName evidence="15">Teneurin-2</fullName>
    </submittedName>
</protein>
<evidence type="ECO:0000256" key="1">
    <source>
        <dbReference type="ARBA" id="ARBA00004167"/>
    </source>
</evidence>
<evidence type="ECO:0000313" key="16">
    <source>
        <dbReference type="Proteomes" id="UP001381693"/>
    </source>
</evidence>
<dbReference type="FunFam" id="2.120.10.30:FF:000033">
    <property type="entry name" value="teneurin-a isoform X3"/>
    <property type="match status" value="1"/>
</dbReference>
<dbReference type="InterPro" id="IPR011042">
    <property type="entry name" value="6-blade_b-propeller_TolB-like"/>
</dbReference>
<evidence type="ECO:0000259" key="13">
    <source>
        <dbReference type="Pfam" id="PF25021"/>
    </source>
</evidence>
<evidence type="ECO:0000259" key="11">
    <source>
        <dbReference type="Pfam" id="PF24329"/>
    </source>
</evidence>
<dbReference type="Pfam" id="PF25023">
    <property type="entry name" value="TEN_YD-shell"/>
    <property type="match status" value="1"/>
</dbReference>
<feature type="domain" description="Teneurin 1-4-like FN-plug" evidence="11">
    <location>
        <begin position="132"/>
        <end position="211"/>
    </location>
</feature>
<evidence type="ECO:0000259" key="14">
    <source>
        <dbReference type="Pfam" id="PF25023"/>
    </source>
</evidence>
<reference evidence="15 16" key="1">
    <citation type="submission" date="2023-11" db="EMBL/GenBank/DDBJ databases">
        <title>Halocaridina rubra genome assembly.</title>
        <authorList>
            <person name="Smith C."/>
        </authorList>
    </citation>
    <scope>NUCLEOTIDE SEQUENCE [LARGE SCALE GENOMIC DNA]</scope>
    <source>
        <strain evidence="15">EP-1</strain>
        <tissue evidence="15">Whole</tissue>
    </source>
</reference>
<feature type="domain" description="Teneurin-like YD-shell" evidence="14">
    <location>
        <begin position="621"/>
        <end position="1514"/>
    </location>
</feature>
<keyword evidence="16" id="KW-1185">Reference proteome</keyword>
<evidence type="ECO:0000256" key="9">
    <source>
        <dbReference type="ARBA" id="ARBA00023157"/>
    </source>
</evidence>
<dbReference type="GO" id="GO:0042803">
    <property type="term" value="F:protein homodimerization activity"/>
    <property type="evidence" value="ECO:0007669"/>
    <property type="project" value="UniProtKB-ARBA"/>
</dbReference>
<dbReference type="InterPro" id="IPR056822">
    <property type="entry name" value="TEN_NHL"/>
</dbReference>
<dbReference type="InterPro" id="IPR056820">
    <property type="entry name" value="TEN_TTR-like"/>
</dbReference>
<dbReference type="PANTHER" id="PTHR11219">
    <property type="entry name" value="TENEURIN AND N-ACETYLGLUCOSAMINE-1-PHOSPHODIESTER ALPHA-N-ACETYLGLUCOSAMINIDASE"/>
    <property type="match status" value="1"/>
</dbReference>
<evidence type="ECO:0000259" key="12">
    <source>
        <dbReference type="Pfam" id="PF25020"/>
    </source>
</evidence>
<dbReference type="SUPFAM" id="SSF63825">
    <property type="entry name" value="YWTD domain"/>
    <property type="match status" value="1"/>
</dbReference>
<dbReference type="EMBL" id="JAXCGZ010000409">
    <property type="protein sequence ID" value="KAK7086036.1"/>
    <property type="molecule type" value="Genomic_DNA"/>
</dbReference>
<dbReference type="Gene3D" id="2.120.10.30">
    <property type="entry name" value="TolB, C-terminal domain"/>
    <property type="match status" value="2"/>
</dbReference>
<keyword evidence="4" id="KW-0245">EGF-like domain</keyword>
<keyword evidence="5" id="KW-0812">Transmembrane</keyword>
<evidence type="ECO:0000256" key="4">
    <source>
        <dbReference type="ARBA" id="ARBA00022536"/>
    </source>
</evidence>
<gene>
    <name evidence="15" type="primary">TENM2_2</name>
    <name evidence="15" type="ORF">SK128_021220</name>
</gene>
<organism evidence="15 16">
    <name type="scientific">Halocaridina rubra</name>
    <name type="common">Hawaiian red shrimp</name>
    <dbReference type="NCBI Taxonomy" id="373956"/>
    <lineage>
        <taxon>Eukaryota</taxon>
        <taxon>Metazoa</taxon>
        <taxon>Ecdysozoa</taxon>
        <taxon>Arthropoda</taxon>
        <taxon>Crustacea</taxon>
        <taxon>Multicrustacea</taxon>
        <taxon>Malacostraca</taxon>
        <taxon>Eumalacostraca</taxon>
        <taxon>Eucarida</taxon>
        <taxon>Decapoda</taxon>
        <taxon>Pleocyemata</taxon>
        <taxon>Caridea</taxon>
        <taxon>Atyoidea</taxon>
        <taxon>Atyidae</taxon>
        <taxon>Halocaridina</taxon>
    </lineage>
</organism>
<dbReference type="Pfam" id="PF25020">
    <property type="entry name" value="TTR_TEN1-4"/>
    <property type="match status" value="1"/>
</dbReference>
<evidence type="ECO:0000256" key="7">
    <source>
        <dbReference type="ARBA" id="ARBA00022989"/>
    </source>
</evidence>
<dbReference type="GO" id="GO:0008045">
    <property type="term" value="P:motor neuron axon guidance"/>
    <property type="evidence" value="ECO:0007669"/>
    <property type="project" value="TreeGrafter"/>
</dbReference>
<dbReference type="InterPro" id="IPR028916">
    <property type="entry name" value="Tox-GHH_dom"/>
</dbReference>
<evidence type="ECO:0000259" key="10">
    <source>
        <dbReference type="Pfam" id="PF15636"/>
    </source>
</evidence>
<dbReference type="PANTHER" id="PTHR11219:SF72">
    <property type="entry name" value="TENEURIN-M"/>
    <property type="match status" value="1"/>
</dbReference>
<keyword evidence="7" id="KW-1133">Transmembrane helix</keyword>
<proteinExistence type="predicted"/>
<accession>A0AAN8XNN0</accession>
<keyword evidence="8" id="KW-0472">Membrane</keyword>
<feature type="domain" description="Teneurin TTR-like" evidence="12">
    <location>
        <begin position="1"/>
        <end position="53"/>
    </location>
</feature>
<feature type="domain" description="Tox-GHH" evidence="10">
    <location>
        <begin position="1730"/>
        <end position="1804"/>
    </location>
</feature>
<evidence type="ECO:0000256" key="8">
    <source>
        <dbReference type="ARBA" id="ARBA00023136"/>
    </source>
</evidence>
<evidence type="ECO:0000256" key="5">
    <source>
        <dbReference type="ARBA" id="ARBA00022692"/>
    </source>
</evidence>
<dbReference type="InterPro" id="IPR051216">
    <property type="entry name" value="Teneurin"/>
</dbReference>
<comment type="caution">
    <text evidence="15">The sequence shown here is derived from an EMBL/GenBank/DDBJ whole genome shotgun (WGS) entry which is preliminary data.</text>
</comment>
<evidence type="ECO:0000313" key="15">
    <source>
        <dbReference type="EMBL" id="KAK7086036.1"/>
    </source>
</evidence>
<keyword evidence="3" id="KW-1003">Cell membrane</keyword>
<dbReference type="Pfam" id="PF25021">
    <property type="entry name" value="TEN_NHL"/>
    <property type="match status" value="1"/>
</dbReference>
<dbReference type="GO" id="GO:0005886">
    <property type="term" value="C:plasma membrane"/>
    <property type="evidence" value="ECO:0007669"/>
    <property type="project" value="UniProtKB-SubCell"/>
</dbReference>
<feature type="domain" description="Teneurin NHL" evidence="13">
    <location>
        <begin position="255"/>
        <end position="610"/>
    </location>
</feature>
<dbReference type="InterPro" id="IPR057627">
    <property type="entry name" value="FN-plug_TEN1-4"/>
</dbReference>
<keyword evidence="6" id="KW-0677">Repeat</keyword>
<dbReference type="FunFam" id="2.180.10.10:FF:000008">
    <property type="entry name" value="Odz, odd Oz/ten-m homolog"/>
    <property type="match status" value="1"/>
</dbReference>
<name>A0AAN8XNN0_HALRR</name>
<sequence>MGFTLTRPGGWFDLMVNGGGAVRLLFGKSPFLPVTETVWVPWNEIVVINTVVMTTADVVPPPLPTPCPNHNYDTLKPVVLATWKHGFQGGCPECSAILTESQVVQESLSIPGTGLHLVYHSSRSLGYESTIQLQLTPSVIPEMLRRIYLRITIEGILFEKTFEADPDIKFTYAWNRLNVYRQRVYGVTWAVVKVGFAYSNCDQIIWDAQTTQVSGHDMSISDIGGWDLSIHHRYNFHEGILQKGDGRNMHLKQKPRVLRTLMGDGHQREVNCRSCDGPADKQRLLTPAALAPGPDGSLYVADFNLIRRILPDNTVKTVVKLNETRVSYRYHLAVSPVSGEVFISDHESHLILKVRDPDDYSRPEENYMAYVGSGERCLPGDEVGCGDGSLARDAKLQYPKGMAVSLDEVLYFADGTNVRAVDADGLINTVIGTHRHRAHWRPLPCEGTVPVTEVSLRWPTAVAVSPLDDSLYVLDDHHVLRLTRDGQVKVMAGRPLHCPPLGHDAPSDLAAHTTLRSPQSLAFAPNGDLYIAESDNERINRVRIIETDERIHDFAGADSKCNCQEETCLCYDDSHVLAATAVFSTISALSVTPDGVVHVLDQGNLRIRSVTSSIPEPDEQRQYEIYSPETQEVYIFNRFGHHVQTRSIPTQRTIYTFAYNVNTSNGKLSTVTDAGGNRVSFLRDYTGQVTMVENSRQQKCRLQMSRTRRLEELVTPDEHNVSLTYHGATGLLRSRMDSTGRAYVYTYDKYGRLTRTVTPSGQVIDLTFDLSQKGARVTLTRDGTAPVTMLIKGALVTETVGTASSVTAQLPDGSVITRTAFGHHIATETVPYTLLQDHTLAHSYPVSGRQRTEIGDELVNSFDWKFFVDTADRQGPVTQVGRKMRVNGEDLLTFKYDLYTGTEAVLNEGGATLLNVTYDDLGRPLRWSPAQPFLPVELTYDRFGHLEHWSWGDMREDYAYDRAGRFEGITYADGTKVTYSFKDLSSVKPYKVSVTSGGEHLLDHDEGGALSSITTPRGHKYSFHVQPSLLHNRFTFTPPGSPRHPYQLFYSDDGRILAEVSPHQASRLIYHYDHTGRLHLQIYGDGSIEYGYHPETGLIRTVEVKEQEFEQRTENRYHAGLVKEQRIRYGPGTGMNSAKLRFLYDGNARPRRIEMEINGKEQPDYDMKYNMILGTLDSIGDLKVTSSFHNKTVVQDIRKTMLRVTGFDPHGRIVESALTLRSRLVHRNRYGYDSRGRLATMSTWRGPGTPEVKTNYTYTPDGFLQAVDGEESWQFRYDANGNMISVVEGGREMTATYDGADRLVGWGDVELNTYSPSGTVVRQGEVHLSYTARGNLKSAWQHGQYKIWCRHDHRGRLSVWEDDHGNVTQFFYADLRRPNLPTHIHYPKRGVTHAMVYDEQGHLMALHTGKRQLWVSTDHLGSPVAVYDDSGVLVKEIVRSPWGATLKDSRPELLLHIDYQGSLRDPVTGFLTFGLHTYDPTHALWMVPRYDLVTSAPDHIGAVYVHRFHDNDPINPKLPKTKHYTDLDSWLQLYGVDLSTMLGSSYHDETVEQQKGLLDAPQLAPSLNVISGLSCSTEGVLKQFAKPSLLPESLIRSSSPAWAIPGWAPLGRFSSAPPVLGPGVLVSRVEGRALVTLVPSKDNPVVQDVARDVLNGSALLDVTFTHHHHHTLYFVKENADSRHDDLQQLQRLSGVFNVSAKDEGEHHEVRVVGSEVSLVLLYGIDSLSARHRLLRHAHRRAVDKAWEMERLLAERGSPTKTQWTVEERGELVSHGSVSGYTAADHHSIHRFPLLADDPTNVVFRHDTGRRRRRSRTVSHT</sequence>
<dbReference type="Pfam" id="PF24329">
    <property type="entry name" value="FN-plug_TEN1-4"/>
    <property type="match status" value="1"/>
</dbReference>
<keyword evidence="9" id="KW-1015">Disulfide bond</keyword>
<dbReference type="InterPro" id="IPR056823">
    <property type="entry name" value="TEN-like_YD-shell"/>
</dbReference>
<evidence type="ECO:0000256" key="6">
    <source>
        <dbReference type="ARBA" id="ARBA00022737"/>
    </source>
</evidence>
<evidence type="ECO:0000256" key="3">
    <source>
        <dbReference type="ARBA" id="ARBA00022475"/>
    </source>
</evidence>
<dbReference type="Pfam" id="PF15636">
    <property type="entry name" value="Tox-GHH"/>
    <property type="match status" value="1"/>
</dbReference>